<dbReference type="InterPro" id="IPR030842">
    <property type="entry name" value="TF_NusA_bacterial"/>
</dbReference>
<dbReference type="InterPro" id="IPR013735">
    <property type="entry name" value="TF_NusA_N"/>
</dbReference>
<dbReference type="Proteomes" id="UP000657006">
    <property type="component" value="Unassembled WGS sequence"/>
</dbReference>
<dbReference type="PROSITE" id="PS50126">
    <property type="entry name" value="S1"/>
    <property type="match status" value="1"/>
</dbReference>
<evidence type="ECO:0000256" key="1">
    <source>
        <dbReference type="ARBA" id="ARBA00022472"/>
    </source>
</evidence>
<dbReference type="HAMAP" id="MF_00945_B">
    <property type="entry name" value="NusA_B"/>
    <property type="match status" value="1"/>
</dbReference>
<dbReference type="PANTHER" id="PTHR22648:SF0">
    <property type="entry name" value="TRANSCRIPTION TERMINATION_ANTITERMINATION PROTEIN NUSA"/>
    <property type="match status" value="1"/>
</dbReference>
<dbReference type="FunFam" id="3.30.300.20:FF:000005">
    <property type="entry name" value="Transcription termination/antitermination protein NusA"/>
    <property type="match status" value="1"/>
</dbReference>
<dbReference type="SUPFAM" id="SSF54814">
    <property type="entry name" value="Prokaryotic type KH domain (KH-domain type II)"/>
    <property type="match status" value="2"/>
</dbReference>
<dbReference type="PANTHER" id="PTHR22648">
    <property type="entry name" value="TRANSCRIPTION TERMINATION FACTOR NUSA"/>
    <property type="match status" value="1"/>
</dbReference>
<evidence type="ECO:0000259" key="8">
    <source>
        <dbReference type="PROSITE" id="PS50126"/>
    </source>
</evidence>
<keyword evidence="5 7" id="KW-0805">Transcription regulation</keyword>
<comment type="similarity">
    <text evidence="7">Belongs to the NusA family.</text>
</comment>
<dbReference type="Pfam" id="PF26594">
    <property type="entry name" value="KH_NusA_2nd"/>
    <property type="match status" value="1"/>
</dbReference>
<dbReference type="InterPro" id="IPR015946">
    <property type="entry name" value="KH_dom-like_a/b"/>
</dbReference>
<dbReference type="InterPro" id="IPR003029">
    <property type="entry name" value="S1_domain"/>
</dbReference>
<evidence type="ECO:0000313" key="10">
    <source>
        <dbReference type="Proteomes" id="UP000657006"/>
    </source>
</evidence>
<dbReference type="SMART" id="SM00316">
    <property type="entry name" value="S1"/>
    <property type="match status" value="1"/>
</dbReference>
<name>A0A926DW44_9FIRM</name>
<keyword evidence="6 7" id="KW-0804">Transcription</keyword>
<dbReference type="InterPro" id="IPR025249">
    <property type="entry name" value="TF_NusA_KH_1st"/>
</dbReference>
<dbReference type="GO" id="GO:0006353">
    <property type="term" value="P:DNA-templated transcription termination"/>
    <property type="evidence" value="ECO:0007669"/>
    <property type="project" value="UniProtKB-UniRule"/>
</dbReference>
<evidence type="ECO:0000256" key="6">
    <source>
        <dbReference type="ARBA" id="ARBA00023163"/>
    </source>
</evidence>
<evidence type="ECO:0000313" key="9">
    <source>
        <dbReference type="EMBL" id="MBC8544747.1"/>
    </source>
</evidence>
<dbReference type="Pfam" id="PF08529">
    <property type="entry name" value="NusA_N"/>
    <property type="match status" value="1"/>
</dbReference>
<proteinExistence type="inferred from homology"/>
<dbReference type="Gene3D" id="3.30.1480.10">
    <property type="entry name" value="NusA, N-terminal domain"/>
    <property type="match status" value="1"/>
</dbReference>
<comment type="function">
    <text evidence="7">Participates in both transcription termination and antitermination.</text>
</comment>
<dbReference type="Gene3D" id="2.40.50.140">
    <property type="entry name" value="Nucleic acid-binding proteins"/>
    <property type="match status" value="1"/>
</dbReference>
<dbReference type="InterPro" id="IPR036555">
    <property type="entry name" value="NusA_N_sf"/>
</dbReference>
<dbReference type="EMBL" id="JACRSQ010000030">
    <property type="protein sequence ID" value="MBC8544747.1"/>
    <property type="molecule type" value="Genomic_DNA"/>
</dbReference>
<dbReference type="GO" id="GO:0003723">
    <property type="term" value="F:RNA binding"/>
    <property type="evidence" value="ECO:0007669"/>
    <property type="project" value="UniProtKB-UniRule"/>
</dbReference>
<evidence type="ECO:0000256" key="4">
    <source>
        <dbReference type="ARBA" id="ARBA00022884"/>
    </source>
</evidence>
<dbReference type="GO" id="GO:0031564">
    <property type="term" value="P:transcription antitermination"/>
    <property type="evidence" value="ECO:0007669"/>
    <property type="project" value="UniProtKB-UniRule"/>
</dbReference>
<dbReference type="PROSITE" id="PS50084">
    <property type="entry name" value="KH_TYPE_1"/>
    <property type="match status" value="1"/>
</dbReference>
<feature type="domain" description="S1 motif" evidence="8">
    <location>
        <begin position="134"/>
        <end position="198"/>
    </location>
</feature>
<dbReference type="FunFam" id="2.40.50.140:FF:000058">
    <property type="entry name" value="Transcription termination/antitermination protein NusA"/>
    <property type="match status" value="1"/>
</dbReference>
<dbReference type="SUPFAM" id="SSF69705">
    <property type="entry name" value="Transcription factor NusA, N-terminal domain"/>
    <property type="match status" value="1"/>
</dbReference>
<comment type="subunit">
    <text evidence="7">Monomer. Binds directly to the core enzyme of the DNA-dependent RNA polymerase and to nascent RNA.</text>
</comment>
<keyword evidence="10" id="KW-1185">Reference proteome</keyword>
<dbReference type="CDD" id="cd22529">
    <property type="entry name" value="KH-II_NusA_rpt2"/>
    <property type="match status" value="1"/>
</dbReference>
<dbReference type="RefSeq" id="WP_177719177.1">
    <property type="nucleotide sequence ID" value="NZ_JACRSQ010000030.1"/>
</dbReference>
<keyword evidence="4 7" id="KW-0694">RNA-binding</keyword>
<accession>A0A926DW44</accession>
<dbReference type="CDD" id="cd04455">
    <property type="entry name" value="S1_NusA"/>
    <property type="match status" value="1"/>
</dbReference>
<organism evidence="9 10">
    <name type="scientific">Bianquea renquensis</name>
    <dbReference type="NCBI Taxonomy" id="2763661"/>
    <lineage>
        <taxon>Bacteria</taxon>
        <taxon>Bacillati</taxon>
        <taxon>Bacillota</taxon>
        <taxon>Clostridia</taxon>
        <taxon>Eubacteriales</taxon>
        <taxon>Bianqueaceae</taxon>
        <taxon>Bianquea</taxon>
    </lineage>
</organism>
<evidence type="ECO:0000256" key="3">
    <source>
        <dbReference type="ARBA" id="ARBA00022814"/>
    </source>
</evidence>
<dbReference type="AlphaFoldDB" id="A0A926DW44"/>
<sequence>MNEFIQALEQIQKEKGIDKEIVFEAIEASLVTACKKNFGTSQNIKVTMDREKGTVKVFAQKTVVEEVSDAALEISPEDAVKINARYQVGDICDVEVTPRNFGRIAAQNAKQVVVQKIREAERNIIYSEYKSKERDIVTGLIQRKEKKNVFVNLGKIEALLSPAEQVPTEQYMMNQRIKVYVLEVKNTPKGPQVLVSRTHPELIKRLFEQEVPEIHDGIVQIKSIAREPGSRTKIAVHSKDPQVDPLGACVGPNGNRVNVIVDELAGEKIDIVVWSSDPNEFIAAALSPAKVASVEADVEGFTATVVVPDYQLSLAIGKEGQNARLAARLTGYKIDIKSESQEEAQIHEDYAEDDILYEDTYVEEE</sequence>
<gene>
    <name evidence="7 9" type="primary">nusA</name>
    <name evidence="9" type="ORF">H8730_14455</name>
</gene>
<dbReference type="FunFam" id="3.30.1480.10:FF:000002">
    <property type="entry name" value="Transcription termination/antitermination protein NusA"/>
    <property type="match status" value="1"/>
</dbReference>
<evidence type="ECO:0000256" key="2">
    <source>
        <dbReference type="ARBA" id="ARBA00022490"/>
    </source>
</evidence>
<dbReference type="CDD" id="cd02134">
    <property type="entry name" value="KH-II_NusA_rpt1"/>
    <property type="match status" value="1"/>
</dbReference>
<dbReference type="InterPro" id="IPR058582">
    <property type="entry name" value="KH_NusA_2nd"/>
</dbReference>
<dbReference type="GO" id="GO:0003700">
    <property type="term" value="F:DNA-binding transcription factor activity"/>
    <property type="evidence" value="ECO:0007669"/>
    <property type="project" value="InterPro"/>
</dbReference>
<comment type="subcellular location">
    <subcellularLocation>
        <location evidence="7">Cytoplasm</location>
    </subcellularLocation>
</comment>
<dbReference type="Pfam" id="PF13184">
    <property type="entry name" value="KH_NusA_1st"/>
    <property type="match status" value="1"/>
</dbReference>
<dbReference type="InterPro" id="IPR012340">
    <property type="entry name" value="NA-bd_OB-fold"/>
</dbReference>
<dbReference type="Gene3D" id="3.30.300.20">
    <property type="match status" value="2"/>
</dbReference>
<dbReference type="InterPro" id="IPR010213">
    <property type="entry name" value="TF_NusA"/>
</dbReference>
<dbReference type="SUPFAM" id="SSF50249">
    <property type="entry name" value="Nucleic acid-binding proteins"/>
    <property type="match status" value="1"/>
</dbReference>
<dbReference type="InterPro" id="IPR009019">
    <property type="entry name" value="KH_sf_prok-type"/>
</dbReference>
<evidence type="ECO:0000256" key="7">
    <source>
        <dbReference type="HAMAP-Rule" id="MF_00945"/>
    </source>
</evidence>
<dbReference type="GO" id="GO:0005829">
    <property type="term" value="C:cytosol"/>
    <property type="evidence" value="ECO:0007669"/>
    <property type="project" value="TreeGrafter"/>
</dbReference>
<comment type="caution">
    <text evidence="9">The sequence shown here is derived from an EMBL/GenBank/DDBJ whole genome shotgun (WGS) entry which is preliminary data.</text>
</comment>
<dbReference type="NCBIfam" id="TIGR01953">
    <property type="entry name" value="NusA"/>
    <property type="match status" value="1"/>
</dbReference>
<protein>
    <recommendedName>
        <fullName evidence="7">Transcription termination/antitermination protein NusA</fullName>
    </recommendedName>
</protein>
<dbReference type="FunFam" id="3.30.300.20:FF:000002">
    <property type="entry name" value="Transcription termination/antitermination protein NusA"/>
    <property type="match status" value="1"/>
</dbReference>
<reference evidence="9" key="1">
    <citation type="submission" date="2020-08" db="EMBL/GenBank/DDBJ databases">
        <title>Genome public.</title>
        <authorList>
            <person name="Liu C."/>
            <person name="Sun Q."/>
        </authorList>
    </citation>
    <scope>NUCLEOTIDE SEQUENCE</scope>
    <source>
        <strain evidence="9">NSJ-32</strain>
    </source>
</reference>
<keyword evidence="2 7" id="KW-0963">Cytoplasm</keyword>
<keyword evidence="1 7" id="KW-0806">Transcription termination</keyword>
<dbReference type="Pfam" id="PF00575">
    <property type="entry name" value="S1"/>
    <property type="match status" value="1"/>
</dbReference>
<evidence type="ECO:0000256" key="5">
    <source>
        <dbReference type="ARBA" id="ARBA00023015"/>
    </source>
</evidence>
<keyword evidence="3 7" id="KW-0889">Transcription antitermination</keyword>